<dbReference type="SMART" id="SM00304">
    <property type="entry name" value="HAMP"/>
    <property type="match status" value="1"/>
</dbReference>
<dbReference type="Proteomes" id="UP000633263">
    <property type="component" value="Unassembled WGS sequence"/>
</dbReference>
<keyword evidence="5" id="KW-0808">Transferase</keyword>
<feature type="transmembrane region" description="Helical" evidence="9">
    <location>
        <begin position="162"/>
        <end position="185"/>
    </location>
</feature>
<dbReference type="Pfam" id="PF02518">
    <property type="entry name" value="HATPase_c"/>
    <property type="match status" value="1"/>
</dbReference>
<evidence type="ECO:0000256" key="4">
    <source>
        <dbReference type="ARBA" id="ARBA00022553"/>
    </source>
</evidence>
<dbReference type="Gene3D" id="3.30.565.10">
    <property type="entry name" value="Histidine kinase-like ATPase, C-terminal domain"/>
    <property type="match status" value="1"/>
</dbReference>
<comment type="caution">
    <text evidence="13">The sequence shown here is derived from an EMBL/GenBank/DDBJ whole genome shotgun (WGS) entry which is preliminary data.</text>
</comment>
<evidence type="ECO:0000259" key="11">
    <source>
        <dbReference type="PROSITE" id="PS50110"/>
    </source>
</evidence>
<keyword evidence="8" id="KW-0175">Coiled coil</keyword>
<dbReference type="RefSeq" id="WP_188635334.1">
    <property type="nucleotide sequence ID" value="NZ_BMNN01000001.1"/>
</dbReference>
<dbReference type="PRINTS" id="PR00344">
    <property type="entry name" value="BCTRLSENSOR"/>
</dbReference>
<evidence type="ECO:0000256" key="6">
    <source>
        <dbReference type="ARBA" id="ARBA00022777"/>
    </source>
</evidence>
<dbReference type="Pfam" id="PF00672">
    <property type="entry name" value="HAMP"/>
    <property type="match status" value="1"/>
</dbReference>
<dbReference type="InterPro" id="IPR003661">
    <property type="entry name" value="HisK_dim/P_dom"/>
</dbReference>
<dbReference type="Gene3D" id="6.10.340.10">
    <property type="match status" value="1"/>
</dbReference>
<dbReference type="InterPro" id="IPR003594">
    <property type="entry name" value="HATPase_dom"/>
</dbReference>
<dbReference type="CDD" id="cd16922">
    <property type="entry name" value="HATPase_EvgS-ArcB-TorS-like"/>
    <property type="match status" value="1"/>
</dbReference>
<evidence type="ECO:0000256" key="7">
    <source>
        <dbReference type="PROSITE-ProRule" id="PRU00169"/>
    </source>
</evidence>
<keyword evidence="9" id="KW-0472">Membrane</keyword>
<dbReference type="InterPro" id="IPR001789">
    <property type="entry name" value="Sig_transdc_resp-reg_receiver"/>
</dbReference>
<evidence type="ECO:0000256" key="2">
    <source>
        <dbReference type="ARBA" id="ARBA00004370"/>
    </source>
</evidence>
<keyword evidence="9" id="KW-1133">Transmembrane helix</keyword>
<accession>A0ABQ2CKY7</accession>
<comment type="catalytic activity">
    <reaction evidence="1">
        <text>ATP + protein L-histidine = ADP + protein N-phospho-L-histidine.</text>
        <dbReference type="EC" id="2.7.13.3"/>
    </reaction>
</comment>
<dbReference type="EC" id="2.7.13.3" evidence="3"/>
<keyword evidence="14" id="KW-1185">Reference proteome</keyword>
<feature type="coiled-coil region" evidence="8">
    <location>
        <begin position="219"/>
        <end position="246"/>
    </location>
</feature>
<name>A0ABQ2CKY7_9GAMM</name>
<dbReference type="InterPro" id="IPR036890">
    <property type="entry name" value="HATPase_C_sf"/>
</dbReference>
<dbReference type="GO" id="GO:0016301">
    <property type="term" value="F:kinase activity"/>
    <property type="evidence" value="ECO:0007669"/>
    <property type="project" value="UniProtKB-KW"/>
</dbReference>
<dbReference type="PROSITE" id="PS50109">
    <property type="entry name" value="HIS_KIN"/>
    <property type="match status" value="1"/>
</dbReference>
<keyword evidence="6 13" id="KW-0418">Kinase</keyword>
<reference evidence="14" key="1">
    <citation type="journal article" date="2019" name="Int. J. Syst. Evol. Microbiol.">
        <title>The Global Catalogue of Microorganisms (GCM) 10K type strain sequencing project: providing services to taxonomists for standard genome sequencing and annotation.</title>
        <authorList>
            <consortium name="The Broad Institute Genomics Platform"/>
            <consortium name="The Broad Institute Genome Sequencing Center for Infectious Disease"/>
            <person name="Wu L."/>
            <person name="Ma J."/>
        </authorList>
    </citation>
    <scope>NUCLEOTIDE SEQUENCE [LARGE SCALE GENOMIC DNA]</scope>
    <source>
        <strain evidence="14">JCM 11590</strain>
    </source>
</reference>
<dbReference type="SMART" id="SM00448">
    <property type="entry name" value="REC"/>
    <property type="match status" value="1"/>
</dbReference>
<dbReference type="Gene3D" id="1.10.287.130">
    <property type="match status" value="1"/>
</dbReference>
<feature type="domain" description="Histidine kinase" evidence="10">
    <location>
        <begin position="267"/>
        <end position="489"/>
    </location>
</feature>
<evidence type="ECO:0000256" key="3">
    <source>
        <dbReference type="ARBA" id="ARBA00012438"/>
    </source>
</evidence>
<dbReference type="CDD" id="cd06225">
    <property type="entry name" value="HAMP"/>
    <property type="match status" value="1"/>
</dbReference>
<keyword evidence="4 7" id="KW-0597">Phosphoprotein</keyword>
<dbReference type="InterPro" id="IPR011006">
    <property type="entry name" value="CheY-like_superfamily"/>
</dbReference>
<dbReference type="CDD" id="cd00082">
    <property type="entry name" value="HisKA"/>
    <property type="match status" value="1"/>
</dbReference>
<dbReference type="SUPFAM" id="SSF55874">
    <property type="entry name" value="ATPase domain of HSP90 chaperone/DNA topoisomerase II/histidine kinase"/>
    <property type="match status" value="1"/>
</dbReference>
<feature type="domain" description="Response regulatory" evidence="11">
    <location>
        <begin position="508"/>
        <end position="629"/>
    </location>
</feature>
<proteinExistence type="predicted"/>
<dbReference type="PROSITE" id="PS50110">
    <property type="entry name" value="RESPONSE_REGULATORY"/>
    <property type="match status" value="1"/>
</dbReference>
<feature type="transmembrane region" description="Helical" evidence="9">
    <location>
        <begin position="12"/>
        <end position="32"/>
    </location>
</feature>
<evidence type="ECO:0000259" key="12">
    <source>
        <dbReference type="PROSITE" id="PS50885"/>
    </source>
</evidence>
<dbReference type="InterPro" id="IPR005467">
    <property type="entry name" value="His_kinase_dom"/>
</dbReference>
<dbReference type="SUPFAM" id="SSF52172">
    <property type="entry name" value="CheY-like"/>
    <property type="match status" value="1"/>
</dbReference>
<feature type="modified residue" description="4-aspartylphosphate" evidence="7">
    <location>
        <position position="559"/>
    </location>
</feature>
<evidence type="ECO:0000256" key="8">
    <source>
        <dbReference type="SAM" id="Coils"/>
    </source>
</evidence>
<sequence>MNPFRRGSIHRRLILMALLPAALLGTLLISYFTHVRLEALDLEMQSTGQLIADQLAPATEYAVITGNLSLLQGLIAGSLNIPHVHRVEVFDKEGRSLAMLQREGTDLSRLHTFTADIQRQRVLLSYDLFLLNTEADIAGHAAVGQVEVGLSYQHFIERQRAILLRSLMFGVITLLAALLLSTRLARVLAGPLVRMRRAVQALQDGRLDTRIKVTEQSQVGDLMNNINKLAATLQQAEARQAESMAQLVTARVQAEQANRAKSDFLAMMSHELRTPMNGVMGMLQLLETTELSDEQREYIQVASESTDHLLKIINDILELSRIEHDALELEHIPFNLHSLLQRTAHAFEYAASQKGLQMIIEQQGEPATPQVMGDPTRLRQILVNLLGNAIKFTEQGSIGLHATWGIDREGVLQLRCEIRDSGVGIDSAQLEAMFEAFQQGDSSTSRRYGGTGLGLSIARMFAHKMGGSLQASSEPGSGSSFVLSLPLELAPPDASNNGAPAAPDPALPVLLVESNPVSQMVMEGMLRNAGYLVTVARSGDQAAQCLSDPAQDFSMILLDTRLPDMDAFQLHARHLEHCRQTGSAPLPCIAVTASGTDADRLRAREAGMQGVLSQPLTRRALIQTVQRWAGAATQHKAN</sequence>
<dbReference type="SUPFAM" id="SSF47384">
    <property type="entry name" value="Homodimeric domain of signal transducing histidine kinase"/>
    <property type="match status" value="1"/>
</dbReference>
<dbReference type="Gene3D" id="3.40.50.2300">
    <property type="match status" value="1"/>
</dbReference>
<dbReference type="EMBL" id="BMNN01000001">
    <property type="protein sequence ID" value="GGI94390.1"/>
    <property type="molecule type" value="Genomic_DNA"/>
</dbReference>
<dbReference type="InterPro" id="IPR003660">
    <property type="entry name" value="HAMP_dom"/>
</dbReference>
<dbReference type="SMART" id="SM00387">
    <property type="entry name" value="HATPase_c"/>
    <property type="match status" value="1"/>
</dbReference>
<dbReference type="PANTHER" id="PTHR43047:SF71">
    <property type="entry name" value="HISTIDINE KINASE CONTAINING CHEY-HOMOLOGOUS RECEIVER DOMAIN-RELATED"/>
    <property type="match status" value="1"/>
</dbReference>
<dbReference type="Pfam" id="PF00512">
    <property type="entry name" value="HisKA"/>
    <property type="match status" value="1"/>
</dbReference>
<dbReference type="PROSITE" id="PS50885">
    <property type="entry name" value="HAMP"/>
    <property type="match status" value="1"/>
</dbReference>
<dbReference type="InterPro" id="IPR036097">
    <property type="entry name" value="HisK_dim/P_sf"/>
</dbReference>
<dbReference type="PANTHER" id="PTHR43047">
    <property type="entry name" value="TWO-COMPONENT HISTIDINE PROTEIN KINASE"/>
    <property type="match status" value="1"/>
</dbReference>
<dbReference type="SMART" id="SM00388">
    <property type="entry name" value="HisKA"/>
    <property type="match status" value="1"/>
</dbReference>
<gene>
    <name evidence="13" type="ORF">GCM10009083_08670</name>
</gene>
<evidence type="ECO:0000256" key="5">
    <source>
        <dbReference type="ARBA" id="ARBA00022679"/>
    </source>
</evidence>
<keyword evidence="9" id="KW-0812">Transmembrane</keyword>
<feature type="domain" description="HAMP" evidence="12">
    <location>
        <begin position="186"/>
        <end position="238"/>
    </location>
</feature>
<dbReference type="CDD" id="cd17546">
    <property type="entry name" value="REC_hyHK_CKI1_RcsC-like"/>
    <property type="match status" value="1"/>
</dbReference>
<dbReference type="Pfam" id="PF00072">
    <property type="entry name" value="Response_reg"/>
    <property type="match status" value="1"/>
</dbReference>
<evidence type="ECO:0000256" key="9">
    <source>
        <dbReference type="SAM" id="Phobius"/>
    </source>
</evidence>
<evidence type="ECO:0000256" key="1">
    <source>
        <dbReference type="ARBA" id="ARBA00000085"/>
    </source>
</evidence>
<dbReference type="InterPro" id="IPR004358">
    <property type="entry name" value="Sig_transdc_His_kin-like_C"/>
</dbReference>
<dbReference type="SUPFAM" id="SSF158472">
    <property type="entry name" value="HAMP domain-like"/>
    <property type="match status" value="1"/>
</dbReference>
<evidence type="ECO:0000259" key="10">
    <source>
        <dbReference type="PROSITE" id="PS50109"/>
    </source>
</evidence>
<evidence type="ECO:0000313" key="13">
    <source>
        <dbReference type="EMBL" id="GGI94390.1"/>
    </source>
</evidence>
<protein>
    <recommendedName>
        <fullName evidence="3">histidine kinase</fullName>
        <ecNumber evidence="3">2.7.13.3</ecNumber>
    </recommendedName>
</protein>
<evidence type="ECO:0000313" key="14">
    <source>
        <dbReference type="Proteomes" id="UP000633263"/>
    </source>
</evidence>
<comment type="subcellular location">
    <subcellularLocation>
        <location evidence="2">Membrane</location>
    </subcellularLocation>
</comment>
<organism evidence="13 14">
    <name type="scientific">Halopseudomonas pertucinogena</name>
    <dbReference type="NCBI Taxonomy" id="86175"/>
    <lineage>
        <taxon>Bacteria</taxon>
        <taxon>Pseudomonadati</taxon>
        <taxon>Pseudomonadota</taxon>
        <taxon>Gammaproteobacteria</taxon>
        <taxon>Pseudomonadales</taxon>
        <taxon>Pseudomonadaceae</taxon>
        <taxon>Halopseudomonas</taxon>
    </lineage>
</organism>